<evidence type="ECO:0000256" key="2">
    <source>
        <dbReference type="ARBA" id="ARBA00022670"/>
    </source>
</evidence>
<feature type="compositionally biased region" description="Basic and acidic residues" evidence="5">
    <location>
        <begin position="33"/>
        <end position="46"/>
    </location>
</feature>
<keyword evidence="4" id="KW-0788">Thiol protease</keyword>
<feature type="compositionally biased region" description="Polar residues" evidence="5">
    <location>
        <begin position="129"/>
        <end position="141"/>
    </location>
</feature>
<dbReference type="KEGG" id="srt:Srot_1024"/>
<dbReference type="InterPro" id="IPR051794">
    <property type="entry name" value="PG_Endopeptidase_C40"/>
</dbReference>
<gene>
    <name evidence="7" type="ordered locus">Srot_1024</name>
</gene>
<dbReference type="EMBL" id="CP001958">
    <property type="protein sequence ID" value="ADG97497.1"/>
    <property type="molecule type" value="Genomic_DNA"/>
</dbReference>
<dbReference type="PANTHER" id="PTHR47359">
    <property type="entry name" value="PEPTIDOGLYCAN DL-ENDOPEPTIDASE CWLO"/>
    <property type="match status" value="1"/>
</dbReference>
<accession>D6ZEX3</accession>
<proteinExistence type="inferred from homology"/>
<dbReference type="eggNOG" id="COG0791">
    <property type="taxonomic scope" value="Bacteria"/>
</dbReference>
<comment type="similarity">
    <text evidence="1">Belongs to the peptidase C40 family.</text>
</comment>
<dbReference type="GO" id="GO:0008234">
    <property type="term" value="F:cysteine-type peptidase activity"/>
    <property type="evidence" value="ECO:0007669"/>
    <property type="project" value="UniProtKB-KW"/>
</dbReference>
<dbReference type="PROSITE" id="PS51935">
    <property type="entry name" value="NLPC_P60"/>
    <property type="match status" value="1"/>
</dbReference>
<evidence type="ECO:0000259" key="6">
    <source>
        <dbReference type="PROSITE" id="PS51935"/>
    </source>
</evidence>
<feature type="region of interest" description="Disordered" evidence="5">
    <location>
        <begin position="1"/>
        <end position="46"/>
    </location>
</feature>
<evidence type="ECO:0000256" key="4">
    <source>
        <dbReference type="ARBA" id="ARBA00022807"/>
    </source>
</evidence>
<evidence type="ECO:0000256" key="3">
    <source>
        <dbReference type="ARBA" id="ARBA00022801"/>
    </source>
</evidence>
<dbReference type="Proteomes" id="UP000002247">
    <property type="component" value="Chromosome"/>
</dbReference>
<dbReference type="AlphaFoldDB" id="D6ZEX3"/>
<protein>
    <submittedName>
        <fullName evidence="7">NLP/P60 protein</fullName>
    </submittedName>
</protein>
<evidence type="ECO:0000256" key="1">
    <source>
        <dbReference type="ARBA" id="ARBA00007074"/>
    </source>
</evidence>
<keyword evidence="3" id="KW-0378">Hydrolase</keyword>
<dbReference type="Pfam" id="PF00877">
    <property type="entry name" value="NLPC_P60"/>
    <property type="match status" value="1"/>
</dbReference>
<keyword evidence="8" id="KW-1185">Reference proteome</keyword>
<evidence type="ECO:0000313" key="7">
    <source>
        <dbReference type="EMBL" id="ADG97497.1"/>
    </source>
</evidence>
<feature type="compositionally biased region" description="Basic and acidic residues" evidence="5">
    <location>
        <begin position="1"/>
        <end position="11"/>
    </location>
</feature>
<feature type="region of interest" description="Disordered" evidence="5">
    <location>
        <begin position="119"/>
        <end position="278"/>
    </location>
</feature>
<reference evidence="7 8" key="1">
    <citation type="journal article" date="2010" name="Stand. Genomic Sci.">
        <title>Complete genome sequence of Segniliparus rotundus type strain (CDC 1076).</title>
        <authorList>
            <person name="Sikorski J."/>
            <person name="Lapidus A."/>
            <person name="Copeland A."/>
            <person name="Misra M."/>
            <person name="Glavina Del Rio T."/>
            <person name="Nolan M."/>
            <person name="Lucas S."/>
            <person name="Chen F."/>
            <person name="Tice H."/>
            <person name="Cheng J.F."/>
            <person name="Jando M."/>
            <person name="Schneider S."/>
            <person name="Bruce D."/>
            <person name="Goodwin L."/>
            <person name="Pitluck S."/>
            <person name="Liolios K."/>
            <person name="Mikhailova N."/>
            <person name="Pati A."/>
            <person name="Ivanova N."/>
            <person name="Mavromatis K."/>
            <person name="Chen A."/>
            <person name="Palaniappan K."/>
            <person name="Chertkov O."/>
            <person name="Land M."/>
            <person name="Hauser L."/>
            <person name="Chang Y.J."/>
            <person name="Jeffries C.D."/>
            <person name="Brettin T."/>
            <person name="Detter J.C."/>
            <person name="Han C."/>
            <person name="Rohde M."/>
            <person name="Goker M."/>
            <person name="Bristow J."/>
            <person name="Eisen J.A."/>
            <person name="Markowitz V."/>
            <person name="Hugenholtz P."/>
            <person name="Kyrpides N.C."/>
            <person name="Klenk H.P."/>
        </authorList>
    </citation>
    <scope>NUCLEOTIDE SEQUENCE [LARGE SCALE GENOMIC DNA]</scope>
    <source>
        <strain evidence="8">ATCC BAA-972 / CDC 1076 / CIP 108378 / DSM 44985 / JCM 13578</strain>
    </source>
</reference>
<feature type="compositionally biased region" description="Pro residues" evidence="5">
    <location>
        <begin position="178"/>
        <end position="188"/>
    </location>
</feature>
<feature type="domain" description="NlpC/P60" evidence="6">
    <location>
        <begin position="290"/>
        <end position="450"/>
    </location>
</feature>
<dbReference type="SUPFAM" id="SSF54001">
    <property type="entry name" value="Cysteine proteinases"/>
    <property type="match status" value="1"/>
</dbReference>
<evidence type="ECO:0000256" key="5">
    <source>
        <dbReference type="SAM" id="MobiDB-lite"/>
    </source>
</evidence>
<name>D6ZEX3_SEGRD</name>
<organism evidence="7 8">
    <name type="scientific">Segniliparus rotundus (strain ATCC BAA-972 / CDC 1076 / CIP 108378 / DSM 44985 / JCM 13578)</name>
    <dbReference type="NCBI Taxonomy" id="640132"/>
    <lineage>
        <taxon>Bacteria</taxon>
        <taxon>Bacillati</taxon>
        <taxon>Actinomycetota</taxon>
        <taxon>Actinomycetes</taxon>
        <taxon>Mycobacteriales</taxon>
        <taxon>Segniliparaceae</taxon>
        <taxon>Segniliparus</taxon>
    </lineage>
</organism>
<dbReference type="PANTHER" id="PTHR47359:SF3">
    <property type="entry name" value="NLP_P60 DOMAIN-CONTAINING PROTEIN-RELATED"/>
    <property type="match status" value="1"/>
</dbReference>
<dbReference type="Gene3D" id="3.90.1720.10">
    <property type="entry name" value="endopeptidase domain like (from Nostoc punctiforme)"/>
    <property type="match status" value="1"/>
</dbReference>
<dbReference type="GO" id="GO:0006508">
    <property type="term" value="P:proteolysis"/>
    <property type="evidence" value="ECO:0007669"/>
    <property type="project" value="UniProtKB-KW"/>
</dbReference>
<evidence type="ECO:0000313" key="8">
    <source>
        <dbReference type="Proteomes" id="UP000002247"/>
    </source>
</evidence>
<dbReference type="InterPro" id="IPR038765">
    <property type="entry name" value="Papain-like_cys_pep_sf"/>
</dbReference>
<dbReference type="InterPro" id="IPR000064">
    <property type="entry name" value="NLP_P60_dom"/>
</dbReference>
<dbReference type="HOGENOM" id="CLU_049152_0_0_11"/>
<sequence length="450" mass="47689">MARPSKSEFEKWNPAGLGQQGDALRSMTQTAQKDSDDAEGRGKALGEHIRGTFGTALGEQMGVNTKSLRAFSESLAGLANAYTSGAQKLAPAVQGLRDVLQDAQSQGFTVSDDWKLQDTQRPNMHRAQAQEQLQPRLSSALTALDQADHETMGDIAKARQALYESPMPQLGLGQTPNPQQPPAQPDQPQPDDKQHDQGQPGDHVPGANAKPGDPGYVVPKAPGDPADYPSEPGWKSDVPGADNPPGYPPTGPGAQRDQNWKDYLAGKNPDGSLRPKGEIPAAYPNPESVSDKGLKVIGAAARQQGTRYVWGGGGPNGTSQPGTRDSYTDRNGVFHQGFGDSRHDYEHKGFDCSGLAEYSVFQATGYDPDHNSGAQLSKITSGANPAGVVVPPSEAQPGDLVYYGPKGSEHVAIYMGNGVTVETNTSGTPVHMQTRSSLDDGRGITVVHLK</sequence>
<keyword evidence="2" id="KW-0645">Protease</keyword>